<dbReference type="EMBL" id="MPJD01000040">
    <property type="protein sequence ID" value="OKA18177.1"/>
    <property type="molecule type" value="Genomic_DNA"/>
</dbReference>
<evidence type="ECO:0000256" key="1">
    <source>
        <dbReference type="SAM" id="Phobius"/>
    </source>
</evidence>
<evidence type="ECO:0000313" key="2">
    <source>
        <dbReference type="EMBL" id="OKA18177.1"/>
    </source>
</evidence>
<keyword evidence="1" id="KW-0812">Transmembrane</keyword>
<organism evidence="2 3">
    <name type="scientific">Pseudomonas versuta</name>
    <dbReference type="NCBI Taxonomy" id="1788301"/>
    <lineage>
        <taxon>Bacteria</taxon>
        <taxon>Pseudomonadati</taxon>
        <taxon>Pseudomonadota</taxon>
        <taxon>Gammaproteobacteria</taxon>
        <taxon>Pseudomonadales</taxon>
        <taxon>Pseudomonadaceae</taxon>
        <taxon>Pseudomonas</taxon>
    </lineage>
</organism>
<dbReference type="Proteomes" id="UP000185990">
    <property type="component" value="Unassembled WGS sequence"/>
</dbReference>
<keyword evidence="1" id="KW-1133">Transmembrane helix</keyword>
<sequence length="121" mass="13299">MPGRYLSLASCDMTHNWRMTLMAATSDTLRLIIGDPNTQWMKSWTGRSISLSYEACRIRQGDHPGHYRYALSVSKSKEPAAPTSGLGKKVDDAYTGAWMTVFMVVLAPFVLIGAAVSKAID</sequence>
<name>A0A853ZPJ5_9PSED</name>
<gene>
    <name evidence="2" type="ORF">BOH74_20965</name>
</gene>
<dbReference type="AlphaFoldDB" id="A0A853ZPJ5"/>
<accession>A0A853ZPJ5</accession>
<reference evidence="2 3" key="1">
    <citation type="submission" date="2016-11" db="EMBL/GenBank/DDBJ databases">
        <title>Draft genome of Pseudomonas versuta A4R1.12.</title>
        <authorList>
            <person name="See-Too W.-S."/>
        </authorList>
    </citation>
    <scope>NUCLEOTIDE SEQUENCE [LARGE SCALE GENOMIC DNA]</scope>
    <source>
        <strain evidence="2 3">A4R1.12</strain>
    </source>
</reference>
<comment type="caution">
    <text evidence="2">The sequence shown here is derived from an EMBL/GenBank/DDBJ whole genome shotgun (WGS) entry which is preliminary data.</text>
</comment>
<dbReference type="RefSeq" id="WP_073510599.1">
    <property type="nucleotide sequence ID" value="NZ_MPJD01000040.1"/>
</dbReference>
<feature type="transmembrane region" description="Helical" evidence="1">
    <location>
        <begin position="96"/>
        <end position="116"/>
    </location>
</feature>
<evidence type="ECO:0000313" key="3">
    <source>
        <dbReference type="Proteomes" id="UP000185990"/>
    </source>
</evidence>
<keyword evidence="1" id="KW-0472">Membrane</keyword>
<protein>
    <submittedName>
        <fullName evidence="2">Uncharacterized protein</fullName>
    </submittedName>
</protein>
<proteinExistence type="predicted"/>